<dbReference type="Pfam" id="PF12320">
    <property type="entry name" value="SbcD_C"/>
    <property type="match status" value="1"/>
</dbReference>
<evidence type="ECO:0000313" key="10">
    <source>
        <dbReference type="EMBL" id="MDG4946475.1"/>
    </source>
</evidence>
<feature type="domain" description="Nuclease SbcCD subunit D C-terminal" evidence="9">
    <location>
        <begin position="277"/>
        <end position="377"/>
    </location>
</feature>
<dbReference type="GO" id="GO:0006310">
    <property type="term" value="P:DNA recombination"/>
    <property type="evidence" value="ECO:0007669"/>
    <property type="project" value="UniProtKB-KW"/>
</dbReference>
<dbReference type="InterPro" id="IPR004593">
    <property type="entry name" value="SbcD"/>
</dbReference>
<evidence type="ECO:0000256" key="5">
    <source>
        <dbReference type="ARBA" id="ARBA00022801"/>
    </source>
</evidence>
<dbReference type="SUPFAM" id="SSF56300">
    <property type="entry name" value="Metallo-dependent phosphatases"/>
    <property type="match status" value="1"/>
</dbReference>
<evidence type="ECO:0000256" key="7">
    <source>
        <dbReference type="RuleBase" id="RU363069"/>
    </source>
</evidence>
<gene>
    <name evidence="7 10" type="primary">sbcD</name>
    <name evidence="10" type="ORF">NMK71_08615</name>
</gene>
<organism evidence="10 11">
    <name type="scientific">Profundicola chukchiensis</name>
    <dbReference type="NCBI Taxonomy" id="2961959"/>
    <lineage>
        <taxon>Bacteria</taxon>
        <taxon>Pseudomonadati</taxon>
        <taxon>Bacteroidota</taxon>
        <taxon>Flavobacteriia</taxon>
        <taxon>Flavobacteriales</taxon>
        <taxon>Weeksellaceae</taxon>
        <taxon>Profundicola</taxon>
    </lineage>
</organism>
<dbReference type="InterPro" id="IPR050535">
    <property type="entry name" value="DNA_Repair-Maintenance_Comp"/>
</dbReference>
<keyword evidence="7" id="KW-0255">Endonuclease</keyword>
<dbReference type="AlphaFoldDB" id="A0A9X4N0I8"/>
<keyword evidence="7" id="KW-0233">DNA recombination</keyword>
<dbReference type="Gene3D" id="3.60.21.10">
    <property type="match status" value="1"/>
</dbReference>
<protein>
    <recommendedName>
        <fullName evidence="3 7">Nuclease SbcCD subunit D</fullName>
    </recommendedName>
</protein>
<dbReference type="InterPro" id="IPR029052">
    <property type="entry name" value="Metallo-depent_PP-like"/>
</dbReference>
<feature type="domain" description="Calcineurin-like phosphoesterase" evidence="8">
    <location>
        <begin position="1"/>
        <end position="228"/>
    </location>
</feature>
<dbReference type="PANTHER" id="PTHR30337:SF0">
    <property type="entry name" value="NUCLEASE SBCCD SUBUNIT D"/>
    <property type="match status" value="1"/>
</dbReference>
<evidence type="ECO:0000256" key="4">
    <source>
        <dbReference type="ARBA" id="ARBA00022722"/>
    </source>
</evidence>
<reference evidence="10" key="1">
    <citation type="submission" date="2022-07" db="EMBL/GenBank/DDBJ databases">
        <title>Description and genome-wide analysis of Profundicola chukchiensis gen. nov., sp. nov., marine bacteria isolated from bottom sediments of the Chukchi Sea.</title>
        <authorList>
            <person name="Romanenko L."/>
            <person name="Otstavnykh N."/>
            <person name="Kurilenko V."/>
            <person name="Eremeev V."/>
            <person name="Velansky P."/>
            <person name="Mikhailov V."/>
            <person name="Isaeva M."/>
        </authorList>
    </citation>
    <scope>NUCLEOTIDE SEQUENCE</scope>
    <source>
        <strain evidence="10">KMM 9713</strain>
    </source>
</reference>
<keyword evidence="7" id="KW-0235">DNA replication</keyword>
<name>A0A9X4N0I8_9FLAO</name>
<comment type="caution">
    <text evidence="10">The sequence shown here is derived from an EMBL/GenBank/DDBJ whole genome shotgun (WGS) entry which is preliminary data.</text>
</comment>
<dbReference type="InterPro" id="IPR041796">
    <property type="entry name" value="Mre11_N"/>
</dbReference>
<comment type="subunit">
    <text evidence="2 7">Heterodimer of SbcC and SbcD.</text>
</comment>
<proteinExistence type="inferred from homology"/>
<keyword evidence="4 7" id="KW-0540">Nuclease</keyword>
<dbReference type="Proteomes" id="UP001152599">
    <property type="component" value="Unassembled WGS sequence"/>
</dbReference>
<dbReference type="GO" id="GO:0006260">
    <property type="term" value="P:DNA replication"/>
    <property type="evidence" value="ECO:0007669"/>
    <property type="project" value="UniProtKB-KW"/>
</dbReference>
<evidence type="ECO:0000256" key="6">
    <source>
        <dbReference type="ARBA" id="ARBA00022839"/>
    </source>
</evidence>
<dbReference type="GO" id="GO:0004519">
    <property type="term" value="F:endonuclease activity"/>
    <property type="evidence" value="ECO:0007669"/>
    <property type="project" value="UniProtKB-KW"/>
</dbReference>
<dbReference type="CDD" id="cd00840">
    <property type="entry name" value="MPP_Mre11_N"/>
    <property type="match status" value="1"/>
</dbReference>
<evidence type="ECO:0000259" key="8">
    <source>
        <dbReference type="Pfam" id="PF00149"/>
    </source>
</evidence>
<dbReference type="InterPro" id="IPR004843">
    <property type="entry name" value="Calcineurin-like_PHP"/>
</dbReference>
<sequence length="404" mass="46108">MKILHTADWHIGKKLHQFDLKEDVDLFVDWLVDLIQAKEIDVLLISGDVFDLANPSSGARAQYYRSLIKFRQIDCKIIITGGNHDSPNMLNAPKELLNLLNIHVVGGMPENMNEQIIALPNNENPELMVAAIPFLRDADLRKANEGETYEDRIKIHQKGIENTYLSAAEYCLEKHPNIPILAMGHLYTAGATTSESERDIQMGNQAMFHAARFGDKYEYIALGHIHKPQRINNNTPTFYSGAPYPLSFSERNDEKRVLLIDTEEGFEPTSIPVPVNRKLIRIQGDLNEISLKLQSLDAPYKLTSLIEIHMTEKEYSSEKVQALEDLINEFDQSGYEIIHRTIAFQNKIVGTSELYDSSQNLSELAPLDVFNKMIENHEMTEETRKEITNAFQIILEEVEQEQQD</sequence>
<dbReference type="EMBL" id="JANCMU010000004">
    <property type="protein sequence ID" value="MDG4946475.1"/>
    <property type="molecule type" value="Genomic_DNA"/>
</dbReference>
<comment type="similarity">
    <text evidence="1 7">Belongs to the SbcD family.</text>
</comment>
<evidence type="ECO:0000256" key="3">
    <source>
        <dbReference type="ARBA" id="ARBA00013365"/>
    </source>
</evidence>
<evidence type="ECO:0000313" key="11">
    <source>
        <dbReference type="Proteomes" id="UP001152599"/>
    </source>
</evidence>
<dbReference type="RefSeq" id="WP_304420871.1">
    <property type="nucleotide sequence ID" value="NZ_JANCMU010000004.1"/>
</dbReference>
<keyword evidence="5 7" id="KW-0378">Hydrolase</keyword>
<dbReference type="Pfam" id="PF00149">
    <property type="entry name" value="Metallophos"/>
    <property type="match status" value="1"/>
</dbReference>
<evidence type="ECO:0000259" key="9">
    <source>
        <dbReference type="Pfam" id="PF12320"/>
    </source>
</evidence>
<evidence type="ECO:0000256" key="1">
    <source>
        <dbReference type="ARBA" id="ARBA00010555"/>
    </source>
</evidence>
<dbReference type="InterPro" id="IPR026843">
    <property type="entry name" value="SbcD_C"/>
</dbReference>
<dbReference type="GO" id="GO:0008408">
    <property type="term" value="F:3'-5' exonuclease activity"/>
    <property type="evidence" value="ECO:0007669"/>
    <property type="project" value="InterPro"/>
</dbReference>
<dbReference type="NCBIfam" id="TIGR00619">
    <property type="entry name" value="sbcd"/>
    <property type="match status" value="1"/>
</dbReference>
<evidence type="ECO:0000256" key="2">
    <source>
        <dbReference type="ARBA" id="ARBA00011322"/>
    </source>
</evidence>
<dbReference type="PANTHER" id="PTHR30337">
    <property type="entry name" value="COMPONENT OF ATP-DEPENDENT DSDNA EXONUCLEASE"/>
    <property type="match status" value="1"/>
</dbReference>
<comment type="function">
    <text evidence="7">SbcCD cleaves DNA hairpin structures. These structures can inhibit DNA replication and are intermediates in certain DNA recombination reactions. The complex acts as a 3'-&gt;5' double strand exonuclease that can open hairpins. It also has a 5' single-strand endonuclease activity.</text>
</comment>
<accession>A0A9X4N0I8</accession>
<keyword evidence="11" id="KW-1185">Reference proteome</keyword>
<keyword evidence="6 7" id="KW-0269">Exonuclease</keyword>